<feature type="transmembrane region" description="Helical" evidence="8">
    <location>
        <begin position="248"/>
        <end position="264"/>
    </location>
</feature>
<keyword evidence="6 8" id="KW-1133">Transmembrane helix</keyword>
<feature type="transmembrane region" description="Helical" evidence="8">
    <location>
        <begin position="111"/>
        <end position="128"/>
    </location>
</feature>
<dbReference type="InterPro" id="IPR000537">
    <property type="entry name" value="UbiA_prenyltransferase"/>
</dbReference>
<proteinExistence type="inferred from homology"/>
<keyword evidence="11" id="KW-1185">Reference proteome</keyword>
<feature type="transmembrane region" description="Helical" evidence="8">
    <location>
        <begin position="201"/>
        <end position="218"/>
    </location>
</feature>
<keyword evidence="5 8" id="KW-0812">Transmembrane</keyword>
<dbReference type="EMBL" id="JAGINX010000001">
    <property type="protein sequence ID" value="MBP2317057.1"/>
    <property type="molecule type" value="Genomic_DNA"/>
</dbReference>
<dbReference type="PANTHER" id="PTHR13929:SF0">
    <property type="entry name" value="UBIA PRENYLTRANSFERASE DOMAIN-CONTAINING PROTEIN 1"/>
    <property type="match status" value="1"/>
</dbReference>
<dbReference type="Proteomes" id="UP001519331">
    <property type="component" value="Unassembled WGS sequence"/>
</dbReference>
<comment type="subcellular location">
    <subcellularLocation>
        <location evidence="8">Cell membrane</location>
        <topology evidence="8">Multi-pass membrane protein</topology>
    </subcellularLocation>
    <subcellularLocation>
        <location evidence="1">Membrane</location>
        <topology evidence="1">Multi-pass membrane protein</topology>
    </subcellularLocation>
</comment>
<accession>A0ABS4SXX6</accession>
<feature type="transmembrane region" description="Helical" evidence="8">
    <location>
        <begin position="12"/>
        <end position="31"/>
    </location>
</feature>
<dbReference type="CDD" id="cd13962">
    <property type="entry name" value="PT_UbiA_UBIAD1"/>
    <property type="match status" value="1"/>
</dbReference>
<dbReference type="InterPro" id="IPR004657">
    <property type="entry name" value="MenA"/>
</dbReference>
<feature type="transmembrane region" description="Helical" evidence="8">
    <location>
        <begin position="51"/>
        <end position="71"/>
    </location>
</feature>
<protein>
    <recommendedName>
        <fullName evidence="8 9">1,4-dihydroxy-2-naphthoate octaprenyltransferase</fullName>
        <shortName evidence="8">DHNA-octaprenyltransferase</shortName>
        <ecNumber evidence="8 9">2.5.1.74</ecNumber>
    </recommendedName>
</protein>
<organism evidence="10 11">
    <name type="scientific">Nesterenkonia lacusekhoensis</name>
    <dbReference type="NCBI Taxonomy" id="150832"/>
    <lineage>
        <taxon>Bacteria</taxon>
        <taxon>Bacillati</taxon>
        <taxon>Actinomycetota</taxon>
        <taxon>Actinomycetes</taxon>
        <taxon>Micrococcales</taxon>
        <taxon>Micrococcaceae</taxon>
        <taxon>Nesterenkonia</taxon>
    </lineage>
</organism>
<comment type="function">
    <text evidence="8">Conversion of 1,4-dihydroxy-2-naphthoate (DHNA) to demethylmenaquinone (DMK).</text>
</comment>
<evidence type="ECO:0000256" key="9">
    <source>
        <dbReference type="NCBIfam" id="TIGR00751"/>
    </source>
</evidence>
<evidence type="ECO:0000313" key="10">
    <source>
        <dbReference type="EMBL" id="MBP2317057.1"/>
    </source>
</evidence>
<feature type="transmembrane region" description="Helical" evidence="8">
    <location>
        <begin position="165"/>
        <end position="189"/>
    </location>
</feature>
<dbReference type="HAMAP" id="MF_01937">
    <property type="entry name" value="MenA_1"/>
    <property type="match status" value="1"/>
</dbReference>
<keyword evidence="4 8" id="KW-0808">Transferase</keyword>
<comment type="catalytic activity">
    <reaction evidence="8">
        <text>an all-trans-polyprenyl diphosphate + 1,4-dihydroxy-2-naphthoate + H(+) = a 2-demethylmenaquinol + CO2 + diphosphate</text>
        <dbReference type="Rhea" id="RHEA:26478"/>
        <dbReference type="Rhea" id="RHEA-COMP:9563"/>
        <dbReference type="Rhea" id="RHEA-COMP:9564"/>
        <dbReference type="ChEBI" id="CHEBI:11173"/>
        <dbReference type="ChEBI" id="CHEBI:15378"/>
        <dbReference type="ChEBI" id="CHEBI:16526"/>
        <dbReference type="ChEBI" id="CHEBI:33019"/>
        <dbReference type="ChEBI" id="CHEBI:55437"/>
        <dbReference type="ChEBI" id="CHEBI:58914"/>
        <dbReference type="EC" id="2.5.1.74"/>
    </reaction>
</comment>
<dbReference type="NCBIfam" id="TIGR00751">
    <property type="entry name" value="menA"/>
    <property type="match status" value="1"/>
</dbReference>
<gene>
    <name evidence="8" type="primary">menA</name>
    <name evidence="10" type="ORF">JOF45_000076</name>
</gene>
<sequence length="326" mass="33760">MATLTEWTAGARLRTLPMAVAPVLIGAAAVFGEPDASGWLSAQGSAEGSSAQIGLLQLGVAALALVVSLALQVGVNYANDYSDGIRGTDDERVGPMRLTGSGAAEPRQVKAAAFGCFGVAGLAGLVIVALTGQWWLIAAGAICVLAAWWYTGGSKPYGYLGLGEVMVFIFFGLVATLGTSYAMVATAAAREVSAEFPLAEALIGAVSHGLIASALLMANNVRDIPTDRESGKMTLAVRLGQGRARSSYALMVTVAVALPLGLMFQGPQSLWFLLVVASWPLCFRPIATMVRRPNLARGPELIPVLQQTGMIGLAFAATYSASLLLS</sequence>
<evidence type="ECO:0000256" key="2">
    <source>
        <dbReference type="ARBA" id="ARBA00022428"/>
    </source>
</evidence>
<dbReference type="NCBIfam" id="NF004751">
    <property type="entry name" value="PRK06080.1-3"/>
    <property type="match status" value="1"/>
</dbReference>
<evidence type="ECO:0000256" key="8">
    <source>
        <dbReference type="HAMAP-Rule" id="MF_01937"/>
    </source>
</evidence>
<dbReference type="GO" id="GO:0046428">
    <property type="term" value="F:1,4-dihydroxy-2-naphthoate polyprenyltransferase activity"/>
    <property type="evidence" value="ECO:0007669"/>
    <property type="project" value="UniProtKB-EC"/>
</dbReference>
<evidence type="ECO:0000256" key="6">
    <source>
        <dbReference type="ARBA" id="ARBA00022989"/>
    </source>
</evidence>
<dbReference type="Pfam" id="PF01040">
    <property type="entry name" value="UbiA"/>
    <property type="match status" value="1"/>
</dbReference>
<evidence type="ECO:0000256" key="1">
    <source>
        <dbReference type="ARBA" id="ARBA00004141"/>
    </source>
</evidence>
<evidence type="ECO:0000256" key="4">
    <source>
        <dbReference type="ARBA" id="ARBA00022679"/>
    </source>
</evidence>
<reference evidence="10 11" key="1">
    <citation type="submission" date="2021-03" db="EMBL/GenBank/DDBJ databases">
        <title>Sequencing the genomes of 1000 actinobacteria strains.</title>
        <authorList>
            <person name="Klenk H.-P."/>
        </authorList>
    </citation>
    <scope>NUCLEOTIDE SEQUENCE [LARGE SCALE GENOMIC DNA]</scope>
    <source>
        <strain evidence="10 11">DSM 12544</strain>
    </source>
</reference>
<evidence type="ECO:0000256" key="7">
    <source>
        <dbReference type="ARBA" id="ARBA00023136"/>
    </source>
</evidence>
<comment type="similarity">
    <text evidence="8">Belongs to the MenA family. Type 1 subfamily.</text>
</comment>
<keyword evidence="7 8" id="KW-0472">Membrane</keyword>
<feature type="transmembrane region" description="Helical" evidence="8">
    <location>
        <begin position="270"/>
        <end position="287"/>
    </location>
</feature>
<dbReference type="EC" id="2.5.1.74" evidence="8 9"/>
<evidence type="ECO:0000256" key="5">
    <source>
        <dbReference type="ARBA" id="ARBA00022692"/>
    </source>
</evidence>
<evidence type="ECO:0000313" key="11">
    <source>
        <dbReference type="Proteomes" id="UP001519331"/>
    </source>
</evidence>
<keyword evidence="3 8" id="KW-1003">Cell membrane</keyword>
<comment type="caution">
    <text evidence="10">The sequence shown here is derived from an EMBL/GenBank/DDBJ whole genome shotgun (WGS) entry which is preliminary data.</text>
</comment>
<name>A0ABS4SXX6_9MICC</name>
<comment type="pathway">
    <text evidence="8">Quinol/quinone metabolism; menaquinone biosynthesis; menaquinol from 1,4-dihydroxy-2-naphthoate: step 1/2.</text>
</comment>
<dbReference type="PANTHER" id="PTHR13929">
    <property type="entry name" value="1,4-DIHYDROXY-2-NAPHTHOATE OCTAPRENYLTRANSFERASE"/>
    <property type="match status" value="1"/>
</dbReference>
<feature type="transmembrane region" description="Helical" evidence="8">
    <location>
        <begin position="308"/>
        <end position="325"/>
    </location>
</feature>
<dbReference type="RefSeq" id="WP_210047286.1">
    <property type="nucleotide sequence ID" value="NZ_JAGINX010000001.1"/>
</dbReference>
<keyword evidence="2 8" id="KW-0474">Menaquinone biosynthesis</keyword>
<evidence type="ECO:0000256" key="3">
    <source>
        <dbReference type="ARBA" id="ARBA00022475"/>
    </source>
</evidence>
<dbReference type="InterPro" id="IPR026046">
    <property type="entry name" value="UBIAD1"/>
</dbReference>
<dbReference type="PIRSF" id="PIRSF005355">
    <property type="entry name" value="UBIAD1"/>
    <property type="match status" value="1"/>
</dbReference>
<feature type="transmembrane region" description="Helical" evidence="8">
    <location>
        <begin position="134"/>
        <end position="153"/>
    </location>
</feature>